<organism evidence="2 3">
    <name type="scientific">Actinokineospora auranticolor</name>
    <dbReference type="NCBI Taxonomy" id="155976"/>
    <lineage>
        <taxon>Bacteria</taxon>
        <taxon>Bacillati</taxon>
        <taxon>Actinomycetota</taxon>
        <taxon>Actinomycetes</taxon>
        <taxon>Pseudonocardiales</taxon>
        <taxon>Pseudonocardiaceae</taxon>
        <taxon>Actinokineospora</taxon>
    </lineage>
</organism>
<reference evidence="2 3" key="1">
    <citation type="submission" date="2018-02" db="EMBL/GenBank/DDBJ databases">
        <title>Genomic Encyclopedia of Archaeal and Bacterial Type Strains, Phase II (KMG-II): from individual species to whole genera.</title>
        <authorList>
            <person name="Goeker M."/>
        </authorList>
    </citation>
    <scope>NUCLEOTIDE SEQUENCE [LARGE SCALE GENOMIC DNA]</scope>
    <source>
        <strain evidence="2 3">YU 961-1</strain>
    </source>
</reference>
<accession>A0A2S6GQQ3</accession>
<name>A0A2S6GQQ3_9PSEU</name>
<evidence type="ECO:0000313" key="3">
    <source>
        <dbReference type="Proteomes" id="UP000239203"/>
    </source>
</evidence>
<gene>
    <name evidence="2" type="ORF">CLV40_107115</name>
</gene>
<feature type="compositionally biased region" description="Polar residues" evidence="1">
    <location>
        <begin position="63"/>
        <end position="74"/>
    </location>
</feature>
<evidence type="ECO:0000256" key="1">
    <source>
        <dbReference type="SAM" id="MobiDB-lite"/>
    </source>
</evidence>
<dbReference type="Proteomes" id="UP000239203">
    <property type="component" value="Unassembled WGS sequence"/>
</dbReference>
<sequence length="74" mass="7813">MTPRIERLVAHPGLPLVAGVDVDRPAVHVWDSTDLRHLDTIGADAARTATRAASTAPAACRNPSGTPKNPCSWC</sequence>
<keyword evidence="3" id="KW-1185">Reference proteome</keyword>
<comment type="caution">
    <text evidence="2">The sequence shown here is derived from an EMBL/GenBank/DDBJ whole genome shotgun (WGS) entry which is preliminary data.</text>
</comment>
<dbReference type="AlphaFoldDB" id="A0A2S6GQQ3"/>
<dbReference type="EMBL" id="PTIX01000007">
    <property type="protein sequence ID" value="PPK67451.1"/>
    <property type="molecule type" value="Genomic_DNA"/>
</dbReference>
<protein>
    <submittedName>
        <fullName evidence="2">Uncharacterized protein</fullName>
    </submittedName>
</protein>
<feature type="region of interest" description="Disordered" evidence="1">
    <location>
        <begin position="53"/>
        <end position="74"/>
    </location>
</feature>
<evidence type="ECO:0000313" key="2">
    <source>
        <dbReference type="EMBL" id="PPK67451.1"/>
    </source>
</evidence>
<proteinExistence type="predicted"/>